<feature type="region of interest" description="Disordered" evidence="1">
    <location>
        <begin position="221"/>
        <end position="248"/>
    </location>
</feature>
<dbReference type="InterPro" id="IPR001279">
    <property type="entry name" value="Metallo-B-lactamas"/>
</dbReference>
<name>A0ABQ3BA48_9GAMM</name>
<organism evidence="3 4">
    <name type="scientific">Marinobacter zhanjiangensis</name>
    <dbReference type="NCBI Taxonomy" id="578215"/>
    <lineage>
        <taxon>Bacteria</taxon>
        <taxon>Pseudomonadati</taxon>
        <taxon>Pseudomonadota</taxon>
        <taxon>Gammaproteobacteria</taxon>
        <taxon>Pseudomonadales</taxon>
        <taxon>Marinobacteraceae</taxon>
        <taxon>Marinobacter</taxon>
    </lineage>
</organism>
<proteinExistence type="predicted"/>
<dbReference type="Gene3D" id="3.90.79.10">
    <property type="entry name" value="Nucleoside Triphosphate Pyrophosphohydrolase"/>
    <property type="match status" value="1"/>
</dbReference>
<keyword evidence="4" id="KW-1185">Reference proteome</keyword>
<dbReference type="InterPro" id="IPR036388">
    <property type="entry name" value="WH-like_DNA-bd_sf"/>
</dbReference>
<sequence>MDIRPAATLAITRDSDEGLQVLLMQRTWDASFMPGFYVFPGGAVDESDQRCAPYVTGGDDSSVSHDMSIGIGGSHYMIAAIRESFEEAGVLLALDEQGNTLPPEHPVFRERDGMIAGDQTLAALCHQHGLTLPLDRVAYLAHWITPPGPPRRFDTRFFVAAMPEGQQPDHDRVETIDHIWLTPQQAMEEHRQGTRLFASPTLRTLRIIAGFDTTEAIIRHARSQPPEPAPDKPWPARRQDKPVSVEPGTGPFDEVHKLDPEGHGHALAEIVPGEPVQVAAGVTRLTCPNPGAMTGPGTNSYLLGQPGQAWTVIDPGPAEQSHLDRILEITGGRIEQVLTTHTHPDHSPGASWLREHTGAPLRGMPAPEQDPIQDHDFRPDSVPVDGDRIDTAAGPLKVLFTPGHASNHLCFLLEPEKMLFAGDHIMQGSTVVINPPDGDMKDYLDSLDRLLHEDIRWFAPAHGFLMGRVESVIDWLITHRLTREKKIAGTLAEHGPGTLQELVRHAYDDVPPAIHGLATRSLLAHLIKLRKENRATENGQVWASAGTG</sequence>
<dbReference type="Gene3D" id="1.10.10.10">
    <property type="entry name" value="Winged helix-like DNA-binding domain superfamily/Winged helix DNA-binding domain"/>
    <property type="match status" value="1"/>
</dbReference>
<gene>
    <name evidence="3" type="ORF">GCM10007071_36880</name>
</gene>
<reference evidence="4" key="1">
    <citation type="journal article" date="2019" name="Int. J. Syst. Evol. Microbiol.">
        <title>The Global Catalogue of Microorganisms (GCM) 10K type strain sequencing project: providing services to taxonomists for standard genome sequencing and annotation.</title>
        <authorList>
            <consortium name="The Broad Institute Genomics Platform"/>
            <consortium name="The Broad Institute Genome Sequencing Center for Infectious Disease"/>
            <person name="Wu L."/>
            <person name="Ma J."/>
        </authorList>
    </citation>
    <scope>NUCLEOTIDE SEQUENCE [LARGE SCALE GENOMIC DNA]</scope>
    <source>
        <strain evidence="4">KCTC 22280</strain>
    </source>
</reference>
<dbReference type="Gene3D" id="3.60.15.10">
    <property type="entry name" value="Ribonuclease Z/Hydroxyacylglutathione hydrolase-like"/>
    <property type="match status" value="1"/>
</dbReference>
<dbReference type="PANTHER" id="PTHR23131">
    <property type="entry name" value="ENDORIBONUCLEASE LACTB2"/>
    <property type="match status" value="1"/>
</dbReference>
<dbReference type="Proteomes" id="UP000601597">
    <property type="component" value="Unassembled WGS sequence"/>
</dbReference>
<evidence type="ECO:0000313" key="4">
    <source>
        <dbReference type="Proteomes" id="UP000601597"/>
    </source>
</evidence>
<dbReference type="RefSeq" id="WP_189578506.1">
    <property type="nucleotide sequence ID" value="NZ_BMXV01000011.1"/>
</dbReference>
<evidence type="ECO:0000256" key="1">
    <source>
        <dbReference type="SAM" id="MobiDB-lite"/>
    </source>
</evidence>
<dbReference type="InterPro" id="IPR050662">
    <property type="entry name" value="Sec-metab_biosynth-thioest"/>
</dbReference>
<accession>A0ABQ3BA48</accession>
<protein>
    <recommendedName>
        <fullName evidence="2">Nudix hydrolase domain-containing protein</fullName>
    </recommendedName>
</protein>
<dbReference type="SUPFAM" id="SSF55811">
    <property type="entry name" value="Nudix"/>
    <property type="match status" value="1"/>
</dbReference>
<dbReference type="EMBL" id="BMXV01000011">
    <property type="protein sequence ID" value="GGY86029.1"/>
    <property type="molecule type" value="Genomic_DNA"/>
</dbReference>
<dbReference type="InterPro" id="IPR015797">
    <property type="entry name" value="NUDIX_hydrolase-like_dom_sf"/>
</dbReference>
<feature type="domain" description="Nudix hydrolase" evidence="2">
    <location>
        <begin position="2"/>
        <end position="203"/>
    </location>
</feature>
<dbReference type="SUPFAM" id="SSF56281">
    <property type="entry name" value="Metallo-hydrolase/oxidoreductase"/>
    <property type="match status" value="1"/>
</dbReference>
<dbReference type="CDD" id="cd18870">
    <property type="entry name" value="NUDIX_AcylCoAdiphos_Nudt19"/>
    <property type="match status" value="1"/>
</dbReference>
<dbReference type="InterPro" id="IPR041516">
    <property type="entry name" value="LACTB2_WH"/>
</dbReference>
<dbReference type="Pfam" id="PF17778">
    <property type="entry name" value="WHD_BLACT"/>
    <property type="match status" value="1"/>
</dbReference>
<dbReference type="InterPro" id="IPR036866">
    <property type="entry name" value="RibonucZ/Hydroxyglut_hydro"/>
</dbReference>
<evidence type="ECO:0000313" key="3">
    <source>
        <dbReference type="EMBL" id="GGY86029.1"/>
    </source>
</evidence>
<evidence type="ECO:0000259" key="2">
    <source>
        <dbReference type="PROSITE" id="PS51462"/>
    </source>
</evidence>
<comment type="caution">
    <text evidence="3">The sequence shown here is derived from an EMBL/GenBank/DDBJ whole genome shotgun (WGS) entry which is preliminary data.</text>
</comment>
<dbReference type="Pfam" id="PF00753">
    <property type="entry name" value="Lactamase_B"/>
    <property type="match status" value="1"/>
</dbReference>
<dbReference type="PROSITE" id="PS51462">
    <property type="entry name" value="NUDIX"/>
    <property type="match status" value="1"/>
</dbReference>
<dbReference type="PANTHER" id="PTHR23131:SF0">
    <property type="entry name" value="ENDORIBONUCLEASE LACTB2"/>
    <property type="match status" value="1"/>
</dbReference>
<dbReference type="SMART" id="SM00849">
    <property type="entry name" value="Lactamase_B"/>
    <property type="match status" value="1"/>
</dbReference>
<dbReference type="InterPro" id="IPR000086">
    <property type="entry name" value="NUDIX_hydrolase_dom"/>
</dbReference>
<dbReference type="CDD" id="cd16278">
    <property type="entry name" value="metallo-hydrolase-like_MBL-fold"/>
    <property type="match status" value="1"/>
</dbReference>